<dbReference type="AlphaFoldDB" id="A0AAD5V6P7"/>
<dbReference type="EMBL" id="JANAWD010000088">
    <property type="protein sequence ID" value="KAJ3487553.1"/>
    <property type="molecule type" value="Genomic_DNA"/>
</dbReference>
<comment type="caution">
    <text evidence="1">The sequence shown here is derived from an EMBL/GenBank/DDBJ whole genome shotgun (WGS) entry which is preliminary data.</text>
</comment>
<proteinExistence type="predicted"/>
<evidence type="ECO:0000313" key="2">
    <source>
        <dbReference type="Proteomes" id="UP001212997"/>
    </source>
</evidence>
<accession>A0AAD5V6P7</accession>
<sequence length="94" mass="9960">MCVSVTARSGGGQGLMALTYKNGLSNNWSGAIGVGASPPVSRHPRAGWARRPHECHATYTVQPTRPSMSDNQTLSAVEHGLDGPRSRFVSKSLV</sequence>
<keyword evidence="2" id="KW-1185">Reference proteome</keyword>
<name>A0AAD5V6P7_9APHY</name>
<evidence type="ECO:0000313" key="1">
    <source>
        <dbReference type="EMBL" id="KAJ3487553.1"/>
    </source>
</evidence>
<organism evidence="1 2">
    <name type="scientific">Meripilus lineatus</name>
    <dbReference type="NCBI Taxonomy" id="2056292"/>
    <lineage>
        <taxon>Eukaryota</taxon>
        <taxon>Fungi</taxon>
        <taxon>Dikarya</taxon>
        <taxon>Basidiomycota</taxon>
        <taxon>Agaricomycotina</taxon>
        <taxon>Agaricomycetes</taxon>
        <taxon>Polyporales</taxon>
        <taxon>Meripilaceae</taxon>
        <taxon>Meripilus</taxon>
    </lineage>
</organism>
<reference evidence="1" key="1">
    <citation type="submission" date="2022-07" db="EMBL/GenBank/DDBJ databases">
        <title>Genome Sequence of Physisporinus lineatus.</title>
        <authorList>
            <person name="Buettner E."/>
        </authorList>
    </citation>
    <scope>NUCLEOTIDE SEQUENCE</scope>
    <source>
        <strain evidence="1">VT162</strain>
    </source>
</reference>
<protein>
    <submittedName>
        <fullName evidence="1">Uncharacterized protein</fullName>
    </submittedName>
</protein>
<dbReference type="Proteomes" id="UP001212997">
    <property type="component" value="Unassembled WGS sequence"/>
</dbReference>
<gene>
    <name evidence="1" type="ORF">NLI96_g3442</name>
</gene>